<feature type="modified residue" description="4-aspartylphosphate" evidence="2">
    <location>
        <position position="59"/>
    </location>
</feature>
<dbReference type="Gene3D" id="3.40.50.2300">
    <property type="match status" value="1"/>
</dbReference>
<dbReference type="EMBL" id="CP063458">
    <property type="protein sequence ID" value="QOV90550.1"/>
    <property type="molecule type" value="Genomic_DNA"/>
</dbReference>
<reference evidence="4 5" key="1">
    <citation type="submission" date="2020-10" db="EMBL/GenBank/DDBJ databases">
        <title>Wide distribution of Phycisphaera-like planctomycetes from WD2101 soil group in peatlands and genome analysis of the first cultivated representative.</title>
        <authorList>
            <person name="Dedysh S.N."/>
            <person name="Beletsky A.V."/>
            <person name="Ivanova A."/>
            <person name="Kulichevskaya I.S."/>
            <person name="Suzina N.E."/>
            <person name="Philippov D.A."/>
            <person name="Rakitin A.L."/>
            <person name="Mardanov A.V."/>
            <person name="Ravin N.V."/>
        </authorList>
    </citation>
    <scope>NUCLEOTIDE SEQUENCE [LARGE SCALE GENOMIC DNA]</scope>
    <source>
        <strain evidence="4 5">M1803</strain>
    </source>
</reference>
<evidence type="ECO:0000313" key="5">
    <source>
        <dbReference type="Proteomes" id="UP000593765"/>
    </source>
</evidence>
<name>A0A7M2X1E4_9BACT</name>
<dbReference type="RefSeq" id="WP_206293639.1">
    <property type="nucleotide sequence ID" value="NZ_CP063458.1"/>
</dbReference>
<dbReference type="AlphaFoldDB" id="A0A7M2X1E4"/>
<dbReference type="InterPro" id="IPR050595">
    <property type="entry name" value="Bact_response_regulator"/>
</dbReference>
<dbReference type="Proteomes" id="UP000593765">
    <property type="component" value="Chromosome"/>
</dbReference>
<evidence type="ECO:0000256" key="2">
    <source>
        <dbReference type="PROSITE-ProRule" id="PRU00169"/>
    </source>
</evidence>
<evidence type="ECO:0000259" key="3">
    <source>
        <dbReference type="PROSITE" id="PS50110"/>
    </source>
</evidence>
<organism evidence="4 5">
    <name type="scientific">Humisphaera borealis</name>
    <dbReference type="NCBI Taxonomy" id="2807512"/>
    <lineage>
        <taxon>Bacteria</taxon>
        <taxon>Pseudomonadati</taxon>
        <taxon>Planctomycetota</taxon>
        <taxon>Phycisphaerae</taxon>
        <taxon>Tepidisphaerales</taxon>
        <taxon>Tepidisphaeraceae</taxon>
        <taxon>Humisphaera</taxon>
    </lineage>
</organism>
<dbReference type="GO" id="GO:0000160">
    <property type="term" value="P:phosphorelay signal transduction system"/>
    <property type="evidence" value="ECO:0007669"/>
    <property type="project" value="InterPro"/>
</dbReference>
<dbReference type="InterPro" id="IPR011006">
    <property type="entry name" value="CheY-like_superfamily"/>
</dbReference>
<keyword evidence="5" id="KW-1185">Reference proteome</keyword>
<feature type="domain" description="Response regulatory" evidence="3">
    <location>
        <begin position="10"/>
        <end position="124"/>
    </location>
</feature>
<evidence type="ECO:0000256" key="1">
    <source>
        <dbReference type="ARBA" id="ARBA00022553"/>
    </source>
</evidence>
<keyword evidence="1 2" id="KW-0597">Phosphoprotein</keyword>
<accession>A0A7M2X1E4</accession>
<dbReference type="PROSITE" id="PS50110">
    <property type="entry name" value="RESPONSE_REGULATORY"/>
    <property type="match status" value="1"/>
</dbReference>
<dbReference type="KEGG" id="hbs:IPV69_04055"/>
<protein>
    <submittedName>
        <fullName evidence="4">Response regulator</fullName>
    </submittedName>
</protein>
<dbReference type="SUPFAM" id="SSF52172">
    <property type="entry name" value="CheY-like"/>
    <property type="match status" value="1"/>
</dbReference>
<dbReference type="Pfam" id="PF00072">
    <property type="entry name" value="Response_reg"/>
    <property type="match status" value="1"/>
</dbReference>
<evidence type="ECO:0000313" key="4">
    <source>
        <dbReference type="EMBL" id="QOV90550.1"/>
    </source>
</evidence>
<sequence>MEVEPQKPLKILLVEDDPPTRAALQSVLSMAGHTTATADTLAAALEHIRGDQLDLMISDIQLPDGDGLTLMRQLRVLKPVVRGIALSGFGTDEDVDRSHQAGFREHLVKPIDGQSLADAIRRTTLTS</sequence>
<dbReference type="PANTHER" id="PTHR44591:SF21">
    <property type="entry name" value="TWO-COMPONENT RESPONSE REGULATOR"/>
    <property type="match status" value="1"/>
</dbReference>
<proteinExistence type="predicted"/>
<dbReference type="InterPro" id="IPR001789">
    <property type="entry name" value="Sig_transdc_resp-reg_receiver"/>
</dbReference>
<dbReference type="PANTHER" id="PTHR44591">
    <property type="entry name" value="STRESS RESPONSE REGULATOR PROTEIN 1"/>
    <property type="match status" value="1"/>
</dbReference>
<dbReference type="SMART" id="SM00448">
    <property type="entry name" value="REC"/>
    <property type="match status" value="1"/>
</dbReference>
<gene>
    <name evidence="4" type="ORF">IPV69_04055</name>
</gene>